<dbReference type="EMBL" id="AZEH01000042">
    <property type="protein sequence ID" value="KRL03965.1"/>
    <property type="molecule type" value="Genomic_DNA"/>
</dbReference>
<dbReference type="PANTHER" id="PTHR43080:SF2">
    <property type="entry name" value="CBS DOMAIN-CONTAINING PROTEIN"/>
    <property type="match status" value="1"/>
</dbReference>
<evidence type="ECO:0000256" key="2">
    <source>
        <dbReference type="PROSITE-ProRule" id="PRU00703"/>
    </source>
</evidence>
<evidence type="ECO:0000256" key="1">
    <source>
        <dbReference type="ARBA" id="ARBA00023122"/>
    </source>
</evidence>
<dbReference type="InterPro" id="IPR046342">
    <property type="entry name" value="CBS_dom_sf"/>
</dbReference>
<dbReference type="Pfam" id="PF00571">
    <property type="entry name" value="CBS"/>
    <property type="match status" value="1"/>
</dbReference>
<dbReference type="AlphaFoldDB" id="A0A0R1M6R8"/>
<sequence>MAFMQKYHKIKPSDRRRLLAVMIKPIEQVFLQRQEHFLIPAEMVANVQEDNKLDHAFLVLTKVRYATIPVLDKKQHFKGLLSLSMLTETMLGMNGIDSTKLSSKKVAEVMQTDVQTIKLPYDIEEILHLLVDRPFLVVVSDEGMFTGIVTRREIMKAFNFVAHDLDKYYDIIAKKDIRL</sequence>
<name>A0A0R1M6R8_9LACO</name>
<organism evidence="4 5">
    <name type="scientific">Liquorilactobacillus oeni DSM 19972</name>
    <dbReference type="NCBI Taxonomy" id="1423777"/>
    <lineage>
        <taxon>Bacteria</taxon>
        <taxon>Bacillati</taxon>
        <taxon>Bacillota</taxon>
        <taxon>Bacilli</taxon>
        <taxon>Lactobacillales</taxon>
        <taxon>Lactobacillaceae</taxon>
        <taxon>Liquorilactobacillus</taxon>
    </lineage>
</organism>
<accession>A0A0R1M6R8</accession>
<dbReference type="InterPro" id="IPR051257">
    <property type="entry name" value="Diverse_CBS-Domain"/>
</dbReference>
<dbReference type="PANTHER" id="PTHR43080">
    <property type="entry name" value="CBS DOMAIN-CONTAINING PROTEIN CBSX3, MITOCHONDRIAL"/>
    <property type="match status" value="1"/>
</dbReference>
<keyword evidence="1 2" id="KW-0129">CBS domain</keyword>
<dbReference type="CDD" id="cd04643">
    <property type="entry name" value="CBS_pair_bac"/>
    <property type="match status" value="1"/>
</dbReference>
<comment type="caution">
    <text evidence="4">The sequence shown here is derived from an EMBL/GenBank/DDBJ whole genome shotgun (WGS) entry which is preliminary data.</text>
</comment>
<dbReference type="PROSITE" id="PS51371">
    <property type="entry name" value="CBS"/>
    <property type="match status" value="1"/>
</dbReference>
<protein>
    <submittedName>
        <fullName evidence="4">CBS domain-containing protein</fullName>
    </submittedName>
</protein>
<feature type="domain" description="CBS" evidence="3">
    <location>
        <begin position="110"/>
        <end position="165"/>
    </location>
</feature>
<dbReference type="SUPFAM" id="SSF54631">
    <property type="entry name" value="CBS-domain pair"/>
    <property type="match status" value="1"/>
</dbReference>
<dbReference type="InterPro" id="IPR048125">
    <property type="entry name" value="CBS_CbpB"/>
</dbReference>
<gene>
    <name evidence="4" type="ORF">FD46_GL000132</name>
</gene>
<keyword evidence="5" id="KW-1185">Reference proteome</keyword>
<evidence type="ECO:0000313" key="4">
    <source>
        <dbReference type="EMBL" id="KRL03965.1"/>
    </source>
</evidence>
<evidence type="ECO:0000259" key="3">
    <source>
        <dbReference type="PROSITE" id="PS51371"/>
    </source>
</evidence>
<evidence type="ECO:0000313" key="5">
    <source>
        <dbReference type="Proteomes" id="UP000051686"/>
    </source>
</evidence>
<dbReference type="Gene3D" id="3.10.580.10">
    <property type="entry name" value="CBS-domain"/>
    <property type="match status" value="1"/>
</dbReference>
<dbReference type="Proteomes" id="UP000051686">
    <property type="component" value="Unassembled WGS sequence"/>
</dbReference>
<dbReference type="STRING" id="1423777.FD46_GL000132"/>
<proteinExistence type="predicted"/>
<dbReference type="NCBIfam" id="NF041630">
    <property type="entry name" value="CBS_CbpB"/>
    <property type="match status" value="1"/>
</dbReference>
<reference evidence="4 5" key="1">
    <citation type="journal article" date="2015" name="Genome Announc.">
        <title>Expanding the biotechnology potential of lactobacilli through comparative genomics of 213 strains and associated genera.</title>
        <authorList>
            <person name="Sun Z."/>
            <person name="Harris H.M."/>
            <person name="McCann A."/>
            <person name="Guo C."/>
            <person name="Argimon S."/>
            <person name="Zhang W."/>
            <person name="Yang X."/>
            <person name="Jeffery I.B."/>
            <person name="Cooney J.C."/>
            <person name="Kagawa T.F."/>
            <person name="Liu W."/>
            <person name="Song Y."/>
            <person name="Salvetti E."/>
            <person name="Wrobel A."/>
            <person name="Rasinkangas P."/>
            <person name="Parkhill J."/>
            <person name="Rea M.C."/>
            <person name="O'Sullivan O."/>
            <person name="Ritari J."/>
            <person name="Douillard F.P."/>
            <person name="Paul Ross R."/>
            <person name="Yang R."/>
            <person name="Briner A.E."/>
            <person name="Felis G.E."/>
            <person name="de Vos W.M."/>
            <person name="Barrangou R."/>
            <person name="Klaenhammer T.R."/>
            <person name="Caufield P.W."/>
            <person name="Cui Y."/>
            <person name="Zhang H."/>
            <person name="O'Toole P.W."/>
        </authorList>
    </citation>
    <scope>NUCLEOTIDE SEQUENCE [LARGE SCALE GENOMIC DNA]</scope>
    <source>
        <strain evidence="4 5">DSM 19972</strain>
    </source>
</reference>
<dbReference type="InterPro" id="IPR000644">
    <property type="entry name" value="CBS_dom"/>
</dbReference>
<dbReference type="PATRIC" id="fig|1423777.3.peg.137"/>